<dbReference type="AlphaFoldDB" id="A0A175VJS4"/>
<evidence type="ECO:0000313" key="1">
    <source>
        <dbReference type="EMBL" id="KXU80222.1"/>
    </source>
</evidence>
<protein>
    <submittedName>
        <fullName evidence="1">Uncharacterized protein</fullName>
    </submittedName>
</protein>
<gene>
    <name evidence="1" type="ORF">LCR_14085</name>
</gene>
<dbReference type="Gene3D" id="1.10.510.10">
    <property type="entry name" value="Transferase(Phosphotransferase) domain 1"/>
    <property type="match status" value="1"/>
</dbReference>
<name>A0A175VJS4_AEREN</name>
<dbReference type="OrthoDB" id="5584901at2"/>
<comment type="caution">
    <text evidence="1">The sequence shown here is derived from an EMBL/GenBank/DDBJ whole genome shotgun (WGS) entry which is preliminary data.</text>
</comment>
<dbReference type="InterPro" id="IPR011009">
    <property type="entry name" value="Kinase-like_dom_sf"/>
</dbReference>
<evidence type="ECO:0000313" key="2">
    <source>
        <dbReference type="Proteomes" id="UP000078435"/>
    </source>
</evidence>
<reference evidence="1 2" key="1">
    <citation type="submission" date="2016-02" db="EMBL/GenBank/DDBJ databases">
        <title>Draft genome sequence of Aeromonas trota strain 1999lcr isolated from cerebrospinal fluid (CSF).</title>
        <authorList>
            <person name="Dallagassa C.B."/>
            <person name="Prediger K.C."/>
            <person name="Weiss V.A."/>
            <person name="Assis F.E."/>
            <person name="Baura V."/>
            <person name="Cruz L.M."/>
            <person name="Souza E.M."/>
            <person name="Pedrosa F.O."/>
            <person name="Fadel-Picheth C.M."/>
        </authorList>
    </citation>
    <scope>NUCLEOTIDE SEQUENCE [LARGE SCALE GENOMIC DNA]</scope>
    <source>
        <strain evidence="1 2">1999lcr</strain>
    </source>
</reference>
<organism evidence="1 2">
    <name type="scientific">Aeromonas enteropelogenes</name>
    <name type="common">Aeromonas trota</name>
    <dbReference type="NCBI Taxonomy" id="29489"/>
    <lineage>
        <taxon>Bacteria</taxon>
        <taxon>Pseudomonadati</taxon>
        <taxon>Pseudomonadota</taxon>
        <taxon>Gammaproteobacteria</taxon>
        <taxon>Aeromonadales</taxon>
        <taxon>Aeromonadaceae</taxon>
        <taxon>Aeromonas</taxon>
    </lineage>
</organism>
<dbReference type="Pfam" id="PF06293">
    <property type="entry name" value="Kdo"/>
    <property type="match status" value="1"/>
</dbReference>
<dbReference type="SUPFAM" id="SSF56112">
    <property type="entry name" value="Protein kinase-like (PK-like)"/>
    <property type="match status" value="1"/>
</dbReference>
<dbReference type="Proteomes" id="UP000078435">
    <property type="component" value="Unassembled WGS sequence"/>
</dbReference>
<accession>A0A175VJS4</accession>
<sequence>MTLTTLDLHGKKHYYLLLHDQLELDHWSLQQTEQTRRLERIASSQFWLHPASNSLCKIVPDKYPRWTLGWWCRDQLSKRLIGHIDALREWQSNRRLRKAGLQVVPCKAAGIALNPLNPHASFLAVHYLAEHSSGEHYFKQADESDRLALLHRLAKDIYHLAKHGYYHRDLHLGNLMLSPSGNIVWIDTHVRRLPSNLERLRQTVIASLEPGKLFGQFYRDYLLTQLRRLAGLPQPESMKP</sequence>
<dbReference type="EMBL" id="JMGO02000004">
    <property type="protein sequence ID" value="KXU80222.1"/>
    <property type="molecule type" value="Genomic_DNA"/>
</dbReference>
<dbReference type="RefSeq" id="WP_026456906.1">
    <property type="nucleotide sequence ID" value="NZ_JAAKOF010000006.1"/>
</dbReference>
<proteinExistence type="predicted"/>